<sequence length="190" mass="21724">MLHTGIDQLVVKEDDDETNSSSGDELSDDENIPTTSNNEIKEEFKNGVEFPREVRRKVKPVPKKLTKQEKKLKTKKTHESERAGHVLPNYAADREKERKLLHIATKGVTKLFNAVSERQKFVEEKLVEMEKGNKAKRRDALEKLKASDLSEQLQKFGRIKPPSKGLLAPKKEEGDINMKDVKEEEEAMSD</sequence>
<feature type="region of interest" description="Disordered" evidence="3">
    <location>
        <begin position="156"/>
        <end position="190"/>
    </location>
</feature>
<proteinExistence type="inferred from homology"/>
<dbReference type="PANTHER" id="PTHR13245">
    <property type="entry name" value="RRP15-LIKE PROTEIN"/>
    <property type="match status" value="1"/>
</dbReference>
<dbReference type="AlphaFoldDB" id="A0A914DI21"/>
<feature type="compositionally biased region" description="Basic and acidic residues" evidence="3">
    <location>
        <begin position="169"/>
        <end position="182"/>
    </location>
</feature>
<reference evidence="5" key="1">
    <citation type="submission" date="2022-11" db="UniProtKB">
        <authorList>
            <consortium name="WormBaseParasite"/>
        </authorList>
    </citation>
    <scope>IDENTIFICATION</scope>
</reference>
<feature type="compositionally biased region" description="Basic and acidic residues" evidence="3">
    <location>
        <begin position="39"/>
        <end position="53"/>
    </location>
</feature>
<feature type="compositionally biased region" description="Basic and acidic residues" evidence="3">
    <location>
        <begin position="66"/>
        <end position="84"/>
    </location>
</feature>
<dbReference type="Pfam" id="PF07890">
    <property type="entry name" value="Rrp15p"/>
    <property type="match status" value="1"/>
</dbReference>
<dbReference type="GO" id="GO:0000460">
    <property type="term" value="P:maturation of 5.8S rRNA"/>
    <property type="evidence" value="ECO:0007669"/>
    <property type="project" value="TreeGrafter"/>
</dbReference>
<dbReference type="GO" id="GO:0000470">
    <property type="term" value="P:maturation of LSU-rRNA"/>
    <property type="evidence" value="ECO:0007669"/>
    <property type="project" value="TreeGrafter"/>
</dbReference>
<name>A0A914DI21_9BILA</name>
<organism evidence="4 5">
    <name type="scientific">Acrobeloides nanus</name>
    <dbReference type="NCBI Taxonomy" id="290746"/>
    <lineage>
        <taxon>Eukaryota</taxon>
        <taxon>Metazoa</taxon>
        <taxon>Ecdysozoa</taxon>
        <taxon>Nematoda</taxon>
        <taxon>Chromadorea</taxon>
        <taxon>Rhabditida</taxon>
        <taxon>Tylenchina</taxon>
        <taxon>Cephalobomorpha</taxon>
        <taxon>Cephaloboidea</taxon>
        <taxon>Cephalobidae</taxon>
        <taxon>Acrobeloides</taxon>
    </lineage>
</organism>
<dbReference type="InterPro" id="IPR012459">
    <property type="entry name" value="Rrp15"/>
</dbReference>
<dbReference type="WBParaSite" id="ACRNAN_scaffold2803.g12752.t1">
    <property type="protein sequence ID" value="ACRNAN_scaffold2803.g12752.t1"/>
    <property type="gene ID" value="ACRNAN_scaffold2803.g12752"/>
</dbReference>
<evidence type="ECO:0000256" key="2">
    <source>
        <dbReference type="ARBA" id="ARBA00017475"/>
    </source>
</evidence>
<evidence type="ECO:0000313" key="4">
    <source>
        <dbReference type="Proteomes" id="UP000887540"/>
    </source>
</evidence>
<comment type="similarity">
    <text evidence="1">Belongs to the RRP15 family.</text>
</comment>
<dbReference type="GO" id="GO:0030687">
    <property type="term" value="C:preribosome, large subunit precursor"/>
    <property type="evidence" value="ECO:0007669"/>
    <property type="project" value="TreeGrafter"/>
</dbReference>
<evidence type="ECO:0000256" key="1">
    <source>
        <dbReference type="ARBA" id="ARBA00007462"/>
    </source>
</evidence>
<keyword evidence="4" id="KW-1185">Reference proteome</keyword>
<dbReference type="PANTHER" id="PTHR13245:SF14">
    <property type="entry name" value="RRP15-LIKE PROTEIN"/>
    <property type="match status" value="1"/>
</dbReference>
<feature type="region of interest" description="Disordered" evidence="3">
    <location>
        <begin position="1"/>
        <end position="91"/>
    </location>
</feature>
<feature type="compositionally biased region" description="Basic residues" evidence="3">
    <location>
        <begin position="54"/>
        <end position="65"/>
    </location>
</feature>
<dbReference type="Proteomes" id="UP000887540">
    <property type="component" value="Unplaced"/>
</dbReference>
<protein>
    <recommendedName>
        <fullName evidence="2">RRP15-like protein</fullName>
    </recommendedName>
</protein>
<evidence type="ECO:0000256" key="3">
    <source>
        <dbReference type="SAM" id="MobiDB-lite"/>
    </source>
</evidence>
<accession>A0A914DI21</accession>
<evidence type="ECO:0000313" key="5">
    <source>
        <dbReference type="WBParaSite" id="ACRNAN_scaffold2803.g12752.t1"/>
    </source>
</evidence>